<dbReference type="InterPro" id="IPR010998">
    <property type="entry name" value="Integrase_recombinase_N"/>
</dbReference>
<proteinExistence type="inferred from homology"/>
<accession>A0A1W2CPS5</accession>
<name>A0A1W2CPS5_9FLAO</name>
<dbReference type="InterPro" id="IPR011010">
    <property type="entry name" value="DNA_brk_join_enz"/>
</dbReference>
<evidence type="ECO:0000256" key="5">
    <source>
        <dbReference type="PROSITE-ProRule" id="PRU01248"/>
    </source>
</evidence>
<organism evidence="8 9">
    <name type="scientific">Cellulophaga tyrosinoxydans</name>
    <dbReference type="NCBI Taxonomy" id="504486"/>
    <lineage>
        <taxon>Bacteria</taxon>
        <taxon>Pseudomonadati</taxon>
        <taxon>Bacteroidota</taxon>
        <taxon>Flavobacteriia</taxon>
        <taxon>Flavobacteriales</taxon>
        <taxon>Flavobacteriaceae</taxon>
        <taxon>Cellulophaga</taxon>
    </lineage>
</organism>
<dbReference type="Pfam" id="PF13495">
    <property type="entry name" value="Phage_int_SAM_4"/>
    <property type="match status" value="1"/>
</dbReference>
<dbReference type="GO" id="GO:0003677">
    <property type="term" value="F:DNA binding"/>
    <property type="evidence" value="ECO:0007669"/>
    <property type="project" value="UniProtKB-UniRule"/>
</dbReference>
<feature type="domain" description="Core-binding (CB)" evidence="7">
    <location>
        <begin position="99"/>
        <end position="182"/>
    </location>
</feature>
<comment type="similarity">
    <text evidence="1">Belongs to the 'phage' integrase family.</text>
</comment>
<sequence>MYNRTITFSKINYDKKELLLIDFPYDFKTKEYIKKFDGVTWHSRLKRFCLPFSKHLTNTFFKYLRAQNYFVDYSALKKNYTSAPTRVSTKIKLEGKPNKAILERIGMFKKWMIQKRYSESTIKTYESMLLTFFSYHSEKSAQEIDKTDLEDYNFNYIIANGFSYTYQNQTINALKLFYTYDGLDPLLSSNLERPKNQSKLPEVLSIAEVKIILSSLANLKHRTLLSLLYACGLRIGETLNIKIKDLDLKRGFTHIRSGKGHKDRYVPIPIKMCELLHRYIETYKPSSYLFEGINNSKYSPVSARQILRRALSVTKIKKPITLHTLRHSHATHLLENGTDIRYIQELLGHNSPKTTMIYTHVSTTSLDKIKNPFNDFEI</sequence>
<dbReference type="InterPro" id="IPR002104">
    <property type="entry name" value="Integrase_catalytic"/>
</dbReference>
<dbReference type="InterPro" id="IPR004107">
    <property type="entry name" value="Integrase_SAM-like_N"/>
</dbReference>
<dbReference type="PROSITE" id="PS51898">
    <property type="entry name" value="TYR_RECOMBINASE"/>
    <property type="match status" value="1"/>
</dbReference>
<dbReference type="InterPro" id="IPR050090">
    <property type="entry name" value="Tyrosine_recombinase_XerCD"/>
</dbReference>
<dbReference type="Proteomes" id="UP000192360">
    <property type="component" value="Unassembled WGS sequence"/>
</dbReference>
<evidence type="ECO:0000259" key="6">
    <source>
        <dbReference type="PROSITE" id="PS51898"/>
    </source>
</evidence>
<evidence type="ECO:0000256" key="4">
    <source>
        <dbReference type="ARBA" id="ARBA00023172"/>
    </source>
</evidence>
<dbReference type="InterPro" id="IPR044068">
    <property type="entry name" value="CB"/>
</dbReference>
<evidence type="ECO:0000256" key="2">
    <source>
        <dbReference type="ARBA" id="ARBA00022908"/>
    </source>
</evidence>
<dbReference type="STRING" id="504486.SAMN05660703_3148"/>
<dbReference type="SUPFAM" id="SSF56349">
    <property type="entry name" value="DNA breaking-rejoining enzymes"/>
    <property type="match status" value="1"/>
</dbReference>
<evidence type="ECO:0000256" key="3">
    <source>
        <dbReference type="ARBA" id="ARBA00023125"/>
    </source>
</evidence>
<evidence type="ECO:0000259" key="7">
    <source>
        <dbReference type="PROSITE" id="PS51900"/>
    </source>
</evidence>
<dbReference type="Gene3D" id="1.10.443.10">
    <property type="entry name" value="Intergrase catalytic core"/>
    <property type="match status" value="1"/>
</dbReference>
<dbReference type="GO" id="GO:0015074">
    <property type="term" value="P:DNA integration"/>
    <property type="evidence" value="ECO:0007669"/>
    <property type="project" value="UniProtKB-KW"/>
</dbReference>
<dbReference type="AlphaFoldDB" id="A0A1W2CPS5"/>
<dbReference type="Gene3D" id="1.10.150.130">
    <property type="match status" value="1"/>
</dbReference>
<evidence type="ECO:0000313" key="9">
    <source>
        <dbReference type="Proteomes" id="UP000192360"/>
    </source>
</evidence>
<dbReference type="RefSeq" id="WP_084063105.1">
    <property type="nucleotide sequence ID" value="NZ_FWXO01000007.1"/>
</dbReference>
<keyword evidence="9" id="KW-1185">Reference proteome</keyword>
<reference evidence="8 9" key="1">
    <citation type="submission" date="2017-04" db="EMBL/GenBank/DDBJ databases">
        <authorList>
            <person name="Afonso C.L."/>
            <person name="Miller P.J."/>
            <person name="Scott M.A."/>
            <person name="Spackman E."/>
            <person name="Goraichik I."/>
            <person name="Dimitrov K.M."/>
            <person name="Suarez D.L."/>
            <person name="Swayne D.E."/>
        </authorList>
    </citation>
    <scope>NUCLEOTIDE SEQUENCE [LARGE SCALE GENOMIC DNA]</scope>
    <source>
        <strain evidence="8 9">DSM 21164</strain>
    </source>
</reference>
<keyword evidence="3 5" id="KW-0238">DNA-binding</keyword>
<evidence type="ECO:0000313" key="8">
    <source>
        <dbReference type="EMBL" id="SMC87230.1"/>
    </source>
</evidence>
<dbReference type="PANTHER" id="PTHR30349:SF41">
    <property type="entry name" value="INTEGRASE_RECOMBINASE PROTEIN MJ0367-RELATED"/>
    <property type="match status" value="1"/>
</dbReference>
<dbReference type="Pfam" id="PF00589">
    <property type="entry name" value="Phage_integrase"/>
    <property type="match status" value="1"/>
</dbReference>
<dbReference type="EMBL" id="FWXO01000007">
    <property type="protein sequence ID" value="SMC87230.1"/>
    <property type="molecule type" value="Genomic_DNA"/>
</dbReference>
<dbReference type="PANTHER" id="PTHR30349">
    <property type="entry name" value="PHAGE INTEGRASE-RELATED"/>
    <property type="match status" value="1"/>
</dbReference>
<dbReference type="OrthoDB" id="9801717at2"/>
<gene>
    <name evidence="8" type="ORF">SAMN05660703_3148</name>
</gene>
<feature type="domain" description="Tyr recombinase" evidence="6">
    <location>
        <begin position="199"/>
        <end position="371"/>
    </location>
</feature>
<keyword evidence="4" id="KW-0233">DNA recombination</keyword>
<protein>
    <submittedName>
        <fullName evidence="8">Site-specific recombinase XerD</fullName>
    </submittedName>
</protein>
<evidence type="ECO:0000256" key="1">
    <source>
        <dbReference type="ARBA" id="ARBA00008857"/>
    </source>
</evidence>
<keyword evidence="2" id="KW-0229">DNA integration</keyword>
<dbReference type="PROSITE" id="PS51900">
    <property type="entry name" value="CB"/>
    <property type="match status" value="1"/>
</dbReference>
<dbReference type="InterPro" id="IPR013762">
    <property type="entry name" value="Integrase-like_cat_sf"/>
</dbReference>
<dbReference type="GO" id="GO:0006310">
    <property type="term" value="P:DNA recombination"/>
    <property type="evidence" value="ECO:0007669"/>
    <property type="project" value="UniProtKB-KW"/>
</dbReference>